<dbReference type="RefSeq" id="WP_009838395.1">
    <property type="nucleotide sequence ID" value="NZ_AAOH01000003.1"/>
</dbReference>
<comment type="subcellular location">
    <subcellularLocation>
        <location evidence="1">Cell membrane</location>
        <topology evidence="1">Multi-pass membrane protein</topology>
    </subcellularLocation>
</comment>
<proteinExistence type="predicted"/>
<keyword evidence="3 6" id="KW-0812">Transmembrane</keyword>
<evidence type="ECO:0000259" key="7">
    <source>
        <dbReference type="Pfam" id="PF06271"/>
    </source>
</evidence>
<keyword evidence="5 6" id="KW-0472">Membrane</keyword>
<evidence type="ECO:0000256" key="2">
    <source>
        <dbReference type="ARBA" id="ARBA00022475"/>
    </source>
</evidence>
<dbReference type="InterPro" id="IPR010432">
    <property type="entry name" value="RDD"/>
</dbReference>
<accession>A4C969</accession>
<evidence type="ECO:0000313" key="8">
    <source>
        <dbReference type="EMBL" id="EAR29134.1"/>
    </source>
</evidence>
<dbReference type="OrthoDB" id="9793824at2"/>
<dbReference type="Pfam" id="PF06271">
    <property type="entry name" value="RDD"/>
    <property type="match status" value="1"/>
</dbReference>
<feature type="transmembrane region" description="Helical" evidence="6">
    <location>
        <begin position="64"/>
        <end position="85"/>
    </location>
</feature>
<protein>
    <recommendedName>
        <fullName evidence="7">RDD domain-containing protein</fullName>
    </recommendedName>
</protein>
<evidence type="ECO:0000256" key="4">
    <source>
        <dbReference type="ARBA" id="ARBA00022989"/>
    </source>
</evidence>
<dbReference type="AlphaFoldDB" id="A4C969"/>
<gene>
    <name evidence="8" type="ORF">PTD2_08819</name>
</gene>
<name>A4C969_9GAMM</name>
<dbReference type="STRING" id="87626.PTD2_08819"/>
<reference evidence="8 9" key="1">
    <citation type="submission" date="2006-02" db="EMBL/GenBank/DDBJ databases">
        <authorList>
            <person name="Moran M.A."/>
            <person name="Kjelleberg S."/>
            <person name="Egan S."/>
            <person name="Saunders N."/>
            <person name="Thomas T."/>
            <person name="Ferriera S."/>
            <person name="Johnson J."/>
            <person name="Kravitz S."/>
            <person name="Halpern A."/>
            <person name="Remington K."/>
            <person name="Beeson K."/>
            <person name="Tran B."/>
            <person name="Rogers Y.-H."/>
            <person name="Friedman R."/>
            <person name="Venter J.C."/>
        </authorList>
    </citation>
    <scope>NUCLEOTIDE SEQUENCE [LARGE SCALE GENOMIC DNA]</scope>
    <source>
        <strain evidence="8 9">D2</strain>
    </source>
</reference>
<evidence type="ECO:0000256" key="5">
    <source>
        <dbReference type="ARBA" id="ARBA00023136"/>
    </source>
</evidence>
<dbReference type="Proteomes" id="UP000006201">
    <property type="component" value="Unassembled WGS sequence"/>
</dbReference>
<evidence type="ECO:0000256" key="1">
    <source>
        <dbReference type="ARBA" id="ARBA00004651"/>
    </source>
</evidence>
<dbReference type="PANTHER" id="PTHR36115:SF10">
    <property type="entry name" value="RDD DOMAIN-CONTAINING PROTEIN"/>
    <property type="match status" value="1"/>
</dbReference>
<keyword evidence="4 6" id="KW-1133">Transmembrane helix</keyword>
<dbReference type="EMBL" id="AAOH01000003">
    <property type="protein sequence ID" value="EAR29134.1"/>
    <property type="molecule type" value="Genomic_DNA"/>
</dbReference>
<evidence type="ECO:0000313" key="9">
    <source>
        <dbReference type="Proteomes" id="UP000006201"/>
    </source>
</evidence>
<dbReference type="InterPro" id="IPR051791">
    <property type="entry name" value="Pra-immunoreactive"/>
</dbReference>
<dbReference type="HOGENOM" id="CLU_053152_4_1_6"/>
<keyword evidence="9" id="KW-1185">Reference proteome</keyword>
<dbReference type="PANTHER" id="PTHR36115">
    <property type="entry name" value="PROLINE-RICH ANTIGEN HOMOLOG-RELATED"/>
    <property type="match status" value="1"/>
</dbReference>
<organism evidence="8 9">
    <name type="scientific">Pseudoalteromonas tunicata D2</name>
    <dbReference type="NCBI Taxonomy" id="87626"/>
    <lineage>
        <taxon>Bacteria</taxon>
        <taxon>Pseudomonadati</taxon>
        <taxon>Pseudomonadota</taxon>
        <taxon>Gammaproteobacteria</taxon>
        <taxon>Alteromonadales</taxon>
        <taxon>Pseudoalteromonadaceae</taxon>
        <taxon>Pseudoalteromonas</taxon>
    </lineage>
</organism>
<feature type="transmembrane region" description="Helical" evidence="6">
    <location>
        <begin position="21"/>
        <end position="44"/>
    </location>
</feature>
<comment type="caution">
    <text evidence="8">The sequence shown here is derived from an EMBL/GenBank/DDBJ whole genome shotgun (WGS) entry which is preliminary data.</text>
</comment>
<sequence length="165" mass="18531">MTSFPRTGFWRRAAAWLYDALVIIAFAMLSTVLYLFFIQALLSFEVISLGNATDVSELIQQNPLLRTIRTVLLVVVSISFFAYFWTRGGQTIGMRAWRLKVQQLDGSKITLKQAIIRAICALGGIGNLAVVINLKQPRALQDYIAGTEIVTLTKDENKRIYNSLD</sequence>
<dbReference type="GO" id="GO:0005886">
    <property type="term" value="C:plasma membrane"/>
    <property type="evidence" value="ECO:0007669"/>
    <property type="project" value="UniProtKB-SubCell"/>
</dbReference>
<dbReference type="eggNOG" id="COG1714">
    <property type="taxonomic scope" value="Bacteria"/>
</dbReference>
<keyword evidence="2" id="KW-1003">Cell membrane</keyword>
<evidence type="ECO:0000256" key="3">
    <source>
        <dbReference type="ARBA" id="ARBA00022692"/>
    </source>
</evidence>
<evidence type="ECO:0000256" key="6">
    <source>
        <dbReference type="SAM" id="Phobius"/>
    </source>
</evidence>
<feature type="domain" description="RDD" evidence="7">
    <location>
        <begin position="7"/>
        <end position="145"/>
    </location>
</feature>